<feature type="transmembrane region" description="Helical" evidence="7">
    <location>
        <begin position="346"/>
        <end position="367"/>
    </location>
</feature>
<feature type="transmembrane region" description="Helical" evidence="7">
    <location>
        <begin position="379"/>
        <end position="397"/>
    </location>
</feature>
<dbReference type="InterPro" id="IPR036259">
    <property type="entry name" value="MFS_trans_sf"/>
</dbReference>
<dbReference type="GO" id="GO:0005886">
    <property type="term" value="C:plasma membrane"/>
    <property type="evidence" value="ECO:0007669"/>
    <property type="project" value="UniProtKB-SubCell"/>
</dbReference>
<evidence type="ECO:0000256" key="3">
    <source>
        <dbReference type="ARBA" id="ARBA00022448"/>
    </source>
</evidence>
<dbReference type="Pfam" id="PF07690">
    <property type="entry name" value="MFS_1"/>
    <property type="match status" value="1"/>
</dbReference>
<organism evidence="8 9">
    <name type="scientific">Candidatus Borkfalkia ceftriaxoniphila</name>
    <dbReference type="NCBI Taxonomy" id="2508949"/>
    <lineage>
        <taxon>Bacteria</taxon>
        <taxon>Bacillati</taxon>
        <taxon>Bacillota</taxon>
        <taxon>Clostridia</taxon>
        <taxon>Christensenellales</taxon>
        <taxon>Christensenellaceae</taxon>
        <taxon>Candidatus Borkfalkia</taxon>
    </lineage>
</organism>
<protein>
    <submittedName>
        <fullName evidence="8">MFS transporter</fullName>
    </submittedName>
</protein>
<dbReference type="Gene3D" id="1.20.1250.20">
    <property type="entry name" value="MFS general substrate transporter like domains"/>
    <property type="match status" value="2"/>
</dbReference>
<keyword evidence="5 7" id="KW-1133">Transmembrane helix</keyword>
<feature type="transmembrane region" description="Helical" evidence="7">
    <location>
        <begin position="24"/>
        <end position="47"/>
    </location>
</feature>
<feature type="transmembrane region" description="Helical" evidence="7">
    <location>
        <begin position="157"/>
        <end position="178"/>
    </location>
</feature>
<proteinExistence type="inferred from homology"/>
<feature type="transmembrane region" description="Helical" evidence="7">
    <location>
        <begin position="218"/>
        <end position="240"/>
    </location>
</feature>
<gene>
    <name evidence="8" type="ORF">ESZ91_02060</name>
</gene>
<evidence type="ECO:0000313" key="9">
    <source>
        <dbReference type="Proteomes" id="UP000291269"/>
    </source>
</evidence>
<dbReference type="OrthoDB" id="9795828at2"/>
<evidence type="ECO:0000256" key="1">
    <source>
        <dbReference type="ARBA" id="ARBA00004651"/>
    </source>
</evidence>
<comment type="caution">
    <text evidence="8">The sequence shown here is derived from an EMBL/GenBank/DDBJ whole genome shotgun (WGS) entry which is preliminary data.</text>
</comment>
<evidence type="ECO:0000256" key="4">
    <source>
        <dbReference type="ARBA" id="ARBA00022692"/>
    </source>
</evidence>
<dbReference type="InterPro" id="IPR051788">
    <property type="entry name" value="MFS_Transporter"/>
</dbReference>
<reference evidence="8 9" key="1">
    <citation type="journal article" date="2019" name="Gut">
        <title>Antibiotics-induced monodominance of a novel gut bacterial order.</title>
        <authorList>
            <person name="Hildebrand F."/>
            <person name="Moitinho-Silva L."/>
            <person name="Blasche S."/>
            <person name="Jahn M.T."/>
            <person name="Gossmann T.I."/>
            <person name="Heuerta-Cepas J."/>
            <person name="Hercog R."/>
            <person name="Luetge M."/>
            <person name="Bahram M."/>
            <person name="Pryszlak A."/>
            <person name="Alves R.J."/>
            <person name="Waszak S.M."/>
            <person name="Zhu A."/>
            <person name="Ye L."/>
            <person name="Costea P.I."/>
            <person name="Aalvink S."/>
            <person name="Belzer C."/>
            <person name="Forslund S.K."/>
            <person name="Sunagawa S."/>
            <person name="Hentschel U."/>
            <person name="Merten C."/>
            <person name="Patil K.R."/>
            <person name="Benes V."/>
            <person name="Bork P."/>
        </authorList>
    </citation>
    <scope>NUCLEOTIDE SEQUENCE [LARGE SCALE GENOMIC DNA]</scope>
    <source>
        <strain evidence="8 9">HDS1380</strain>
    </source>
</reference>
<evidence type="ECO:0000256" key="7">
    <source>
        <dbReference type="SAM" id="Phobius"/>
    </source>
</evidence>
<dbReference type="Proteomes" id="UP000291269">
    <property type="component" value="Unassembled WGS sequence"/>
</dbReference>
<name>A0A4Q2KBC7_9FIRM</name>
<keyword evidence="4 7" id="KW-0812">Transmembrane</keyword>
<feature type="transmembrane region" description="Helical" evidence="7">
    <location>
        <begin position="260"/>
        <end position="280"/>
    </location>
</feature>
<feature type="transmembrane region" description="Helical" evidence="7">
    <location>
        <begin position="87"/>
        <end position="109"/>
    </location>
</feature>
<comment type="subcellular location">
    <subcellularLocation>
        <location evidence="1">Cell membrane</location>
        <topology evidence="1">Multi-pass membrane protein</topology>
    </subcellularLocation>
</comment>
<feature type="transmembrane region" description="Helical" evidence="7">
    <location>
        <begin position="59"/>
        <end position="80"/>
    </location>
</feature>
<feature type="transmembrane region" description="Helical" evidence="7">
    <location>
        <begin position="184"/>
        <end position="206"/>
    </location>
</feature>
<feature type="transmembrane region" description="Helical" evidence="7">
    <location>
        <begin position="312"/>
        <end position="334"/>
    </location>
</feature>
<comment type="similarity">
    <text evidence="2">Belongs to the major facilitator superfamily.</text>
</comment>
<evidence type="ECO:0000313" key="8">
    <source>
        <dbReference type="EMBL" id="RXZ61190.1"/>
    </source>
</evidence>
<evidence type="ECO:0000256" key="5">
    <source>
        <dbReference type="ARBA" id="ARBA00022989"/>
    </source>
</evidence>
<feature type="transmembrane region" description="Helical" evidence="7">
    <location>
        <begin position="287"/>
        <end position="306"/>
    </location>
</feature>
<evidence type="ECO:0000256" key="2">
    <source>
        <dbReference type="ARBA" id="ARBA00008335"/>
    </source>
</evidence>
<dbReference type="InterPro" id="IPR011701">
    <property type="entry name" value="MFS"/>
</dbReference>
<keyword evidence="6 7" id="KW-0472">Membrane</keyword>
<dbReference type="SUPFAM" id="SSF103473">
    <property type="entry name" value="MFS general substrate transporter"/>
    <property type="match status" value="1"/>
</dbReference>
<sequence length="416" mass="44190">MVSSEFRSVENEMNKGKFSRTARACYAGIVNQAIITNVTALLFVSFIELYNFSYIKLGMLTAVNFAAQMCADFLLIFLIDRVSFRKLAVFSCTLSFAGLLFYGCVPFLFSEKGLFTGIVCATTVFAFAGGMSEVVLSNIADNIPRLENSVSICLLKTVYAWAQVGLVAVCAVFLTVFGSESWNYLMFGFALIPLGAAVLVGGAAVVKKSGISKPKSSFHLFYILALVAIFLGYGSEIAANQWISVFATAALGVGGEWSEFVGMGLFAVCLGVGGLTYVAISKRKEHFPLPVLIFAALSTCALFLLSSVTENVIFALVTSVCCGLFVGVLSPGIMTVASENMPSAGAWMIASLAVCADLGAAALPSAAGSIAELTGIRTAYLTMSVAPFLCAAVLFVMHRMNKKNASVNFTDTFFPV</sequence>
<keyword evidence="3" id="KW-0813">Transport</keyword>
<dbReference type="PANTHER" id="PTHR23514">
    <property type="entry name" value="BYPASS OF STOP CODON PROTEIN 6"/>
    <property type="match status" value="1"/>
</dbReference>
<dbReference type="AlphaFoldDB" id="A0A4Q2KBC7"/>
<accession>A0A4Q2KBC7</accession>
<evidence type="ECO:0000256" key="6">
    <source>
        <dbReference type="ARBA" id="ARBA00023136"/>
    </source>
</evidence>
<feature type="transmembrane region" description="Helical" evidence="7">
    <location>
        <begin position="115"/>
        <end position="136"/>
    </location>
</feature>
<dbReference type="PANTHER" id="PTHR23514:SF3">
    <property type="entry name" value="BYPASS OF STOP CODON PROTEIN 6"/>
    <property type="match status" value="1"/>
</dbReference>
<dbReference type="EMBL" id="SDOZ01000002">
    <property type="protein sequence ID" value="RXZ61190.1"/>
    <property type="molecule type" value="Genomic_DNA"/>
</dbReference>
<dbReference type="GO" id="GO:0022857">
    <property type="term" value="F:transmembrane transporter activity"/>
    <property type="evidence" value="ECO:0007669"/>
    <property type="project" value="InterPro"/>
</dbReference>
<keyword evidence="9" id="KW-1185">Reference proteome</keyword>